<organism evidence="2 3">
    <name type="scientific">Caerostris extrusa</name>
    <name type="common">Bark spider</name>
    <name type="synonym">Caerostris bankana</name>
    <dbReference type="NCBI Taxonomy" id="172846"/>
    <lineage>
        <taxon>Eukaryota</taxon>
        <taxon>Metazoa</taxon>
        <taxon>Ecdysozoa</taxon>
        <taxon>Arthropoda</taxon>
        <taxon>Chelicerata</taxon>
        <taxon>Arachnida</taxon>
        <taxon>Araneae</taxon>
        <taxon>Araneomorphae</taxon>
        <taxon>Entelegynae</taxon>
        <taxon>Araneoidea</taxon>
        <taxon>Araneidae</taxon>
        <taxon>Caerostris</taxon>
    </lineage>
</organism>
<name>A0AAV4P4K8_CAEEX</name>
<gene>
    <name evidence="2" type="ORF">CEXT_755481</name>
</gene>
<dbReference type="EMBL" id="BPLR01021522">
    <property type="protein sequence ID" value="GIX90686.1"/>
    <property type="molecule type" value="Genomic_DNA"/>
</dbReference>
<reference evidence="2 3" key="1">
    <citation type="submission" date="2021-06" db="EMBL/GenBank/DDBJ databases">
        <title>Caerostris extrusa draft genome.</title>
        <authorList>
            <person name="Kono N."/>
            <person name="Arakawa K."/>
        </authorList>
    </citation>
    <scope>NUCLEOTIDE SEQUENCE [LARGE SCALE GENOMIC DNA]</scope>
</reference>
<evidence type="ECO:0000313" key="3">
    <source>
        <dbReference type="Proteomes" id="UP001054945"/>
    </source>
</evidence>
<sequence>MDQNGFQIRSGGCGRGGKRESSVTVTGDPGMGPWVSGEINKGIKMPEGGGRVDRVRGLWKKRLKLCQQWRLMAFDRYIYSRLISSSVGDWYH</sequence>
<feature type="region of interest" description="Disordered" evidence="1">
    <location>
        <begin position="1"/>
        <end position="42"/>
    </location>
</feature>
<evidence type="ECO:0000313" key="2">
    <source>
        <dbReference type="EMBL" id="GIX90686.1"/>
    </source>
</evidence>
<dbReference type="AlphaFoldDB" id="A0AAV4P4K8"/>
<keyword evidence="3" id="KW-1185">Reference proteome</keyword>
<comment type="caution">
    <text evidence="2">The sequence shown here is derived from an EMBL/GenBank/DDBJ whole genome shotgun (WGS) entry which is preliminary data.</text>
</comment>
<accession>A0AAV4P4K8</accession>
<dbReference type="Proteomes" id="UP001054945">
    <property type="component" value="Unassembled WGS sequence"/>
</dbReference>
<proteinExistence type="predicted"/>
<protein>
    <submittedName>
        <fullName evidence="2">Uncharacterized protein</fullName>
    </submittedName>
</protein>
<evidence type="ECO:0000256" key="1">
    <source>
        <dbReference type="SAM" id="MobiDB-lite"/>
    </source>
</evidence>